<keyword evidence="3" id="KW-1185">Reference proteome</keyword>
<reference evidence="2 3" key="1">
    <citation type="submission" date="2021-06" db="EMBL/GenBank/DDBJ databases">
        <authorList>
            <person name="Palmer J.M."/>
        </authorList>
    </citation>
    <scope>NUCLEOTIDE SEQUENCE [LARGE SCALE GENOMIC DNA]</scope>
    <source>
        <strain evidence="2 3">AS_MEX2019</strain>
        <tissue evidence="2">Muscle</tissue>
    </source>
</reference>
<dbReference type="EMBL" id="JAHRIP010052352">
    <property type="protein sequence ID" value="MEQ2301410.1"/>
    <property type="molecule type" value="Genomic_DNA"/>
</dbReference>
<name>A0ABV0Z6C9_9TELE</name>
<organism evidence="2 3">
    <name type="scientific">Ameca splendens</name>
    <dbReference type="NCBI Taxonomy" id="208324"/>
    <lineage>
        <taxon>Eukaryota</taxon>
        <taxon>Metazoa</taxon>
        <taxon>Chordata</taxon>
        <taxon>Craniata</taxon>
        <taxon>Vertebrata</taxon>
        <taxon>Euteleostomi</taxon>
        <taxon>Actinopterygii</taxon>
        <taxon>Neopterygii</taxon>
        <taxon>Teleostei</taxon>
        <taxon>Neoteleostei</taxon>
        <taxon>Acanthomorphata</taxon>
        <taxon>Ovalentaria</taxon>
        <taxon>Atherinomorphae</taxon>
        <taxon>Cyprinodontiformes</taxon>
        <taxon>Goodeidae</taxon>
        <taxon>Ameca</taxon>
    </lineage>
</organism>
<dbReference type="Proteomes" id="UP001469553">
    <property type="component" value="Unassembled WGS sequence"/>
</dbReference>
<evidence type="ECO:0000313" key="2">
    <source>
        <dbReference type="EMBL" id="MEQ2301410.1"/>
    </source>
</evidence>
<evidence type="ECO:0000313" key="3">
    <source>
        <dbReference type="Proteomes" id="UP001469553"/>
    </source>
</evidence>
<gene>
    <name evidence="2" type="ORF">AMECASPLE_035558</name>
</gene>
<comment type="caution">
    <text evidence="2">The sequence shown here is derived from an EMBL/GenBank/DDBJ whole genome shotgun (WGS) entry which is preliminary data.</text>
</comment>
<feature type="region of interest" description="Disordered" evidence="1">
    <location>
        <begin position="37"/>
        <end position="77"/>
    </location>
</feature>
<accession>A0ABV0Z6C9</accession>
<feature type="compositionally biased region" description="Basic and acidic residues" evidence="1">
    <location>
        <begin position="52"/>
        <end position="77"/>
    </location>
</feature>
<sequence length="107" mass="12714">MEQIDAERLFIFGSGGKRHKLLCEWFRMDTQEDNMDFNEWTPVSRGRGQGRGKAEEGKILDSQRSKRELEENSSEEERVVRRKIGREECKILNLKNVEKEPESYFNF</sequence>
<protein>
    <submittedName>
        <fullName evidence="2">Uncharacterized protein</fullName>
    </submittedName>
</protein>
<evidence type="ECO:0000256" key="1">
    <source>
        <dbReference type="SAM" id="MobiDB-lite"/>
    </source>
</evidence>
<proteinExistence type="predicted"/>